<dbReference type="InterPro" id="IPR050108">
    <property type="entry name" value="CDK"/>
</dbReference>
<comment type="subcellular location">
    <subcellularLocation>
        <location evidence="2">Cell projection</location>
        <location evidence="2">Cilium</location>
    </subcellularLocation>
    <subcellularLocation>
        <location evidence="3">Cytoplasm</location>
    </subcellularLocation>
    <subcellularLocation>
        <location evidence="1">Nucleus</location>
    </subcellularLocation>
</comment>
<evidence type="ECO:0000256" key="20">
    <source>
        <dbReference type="ARBA" id="ARBA00035723"/>
    </source>
</evidence>
<dbReference type="GO" id="GO:0005634">
    <property type="term" value="C:nucleus"/>
    <property type="evidence" value="ECO:0007669"/>
    <property type="project" value="UniProtKB-SubCell"/>
</dbReference>
<comment type="similarity">
    <text evidence="4">Belongs to the protein kinase superfamily. CMGC Ser/Thr protein kinase family. CDC2/CDKX subfamily.</text>
</comment>
<evidence type="ECO:0000256" key="12">
    <source>
        <dbReference type="ARBA" id="ARBA00022777"/>
    </source>
</evidence>
<dbReference type="FunFam" id="1.10.510.10:FF:000624">
    <property type="entry name" value="Mitogen-activated protein kinase"/>
    <property type="match status" value="1"/>
</dbReference>
<dbReference type="GO" id="GO:0005929">
    <property type="term" value="C:cilium"/>
    <property type="evidence" value="ECO:0007669"/>
    <property type="project" value="UniProtKB-SubCell"/>
</dbReference>
<dbReference type="PROSITE" id="PS00107">
    <property type="entry name" value="PROTEIN_KINASE_ATP"/>
    <property type="match status" value="1"/>
</dbReference>
<evidence type="ECO:0000259" key="25">
    <source>
        <dbReference type="PROSITE" id="PS50011"/>
    </source>
</evidence>
<evidence type="ECO:0000256" key="6">
    <source>
        <dbReference type="ARBA" id="ARBA00022473"/>
    </source>
</evidence>
<evidence type="ECO:0000256" key="1">
    <source>
        <dbReference type="ARBA" id="ARBA00004123"/>
    </source>
</evidence>
<keyword evidence="14" id="KW-0969">Cilium</keyword>
<reference evidence="26" key="1">
    <citation type="journal article" date="2018" name="PLoS Negl. Trop. Dis.">
        <title>An insight into the salivary gland and fat body transcriptome of Panstrongylus lignarius (Hemiptera: Heteroptera), the main vector of Chagas disease in Peru.</title>
        <authorList>
            <person name="Nevoa J.C."/>
            <person name="Mendes M.T."/>
            <person name="da Silva M.V."/>
            <person name="Soares S.C."/>
            <person name="Oliveira C.J.F."/>
            <person name="Ribeiro J.M.C."/>
        </authorList>
    </citation>
    <scope>NUCLEOTIDE SEQUENCE</scope>
</reference>
<evidence type="ECO:0000256" key="23">
    <source>
        <dbReference type="PROSITE-ProRule" id="PRU10141"/>
    </source>
</evidence>
<evidence type="ECO:0000256" key="24">
    <source>
        <dbReference type="RuleBase" id="RU000304"/>
    </source>
</evidence>
<dbReference type="AlphaFoldDB" id="A0A224XFJ1"/>
<evidence type="ECO:0000256" key="17">
    <source>
        <dbReference type="ARBA" id="ARBA00023306"/>
    </source>
</evidence>
<proteinExistence type="inferred from homology"/>
<dbReference type="Gene3D" id="1.10.510.10">
    <property type="entry name" value="Transferase(Phosphotransferase) domain 1"/>
    <property type="match status" value="1"/>
</dbReference>
<evidence type="ECO:0000256" key="13">
    <source>
        <dbReference type="ARBA" id="ARBA00022840"/>
    </source>
</evidence>
<dbReference type="CDD" id="cd07832">
    <property type="entry name" value="STKc_CCRK"/>
    <property type="match status" value="1"/>
</dbReference>
<dbReference type="GO" id="GO:0005524">
    <property type="term" value="F:ATP binding"/>
    <property type="evidence" value="ECO:0007669"/>
    <property type="project" value="UniProtKB-UniRule"/>
</dbReference>
<name>A0A224XFJ1_9HEMI</name>
<evidence type="ECO:0000256" key="3">
    <source>
        <dbReference type="ARBA" id="ARBA00004496"/>
    </source>
</evidence>
<evidence type="ECO:0000256" key="22">
    <source>
        <dbReference type="ARBA" id="ARBA00048367"/>
    </source>
</evidence>
<comment type="catalytic activity">
    <reaction evidence="21">
        <text>L-threonyl-[protein] + ATP = O-phospho-L-threonyl-[protein] + ADP + H(+)</text>
        <dbReference type="Rhea" id="RHEA:46608"/>
        <dbReference type="Rhea" id="RHEA-COMP:11060"/>
        <dbReference type="Rhea" id="RHEA-COMP:11605"/>
        <dbReference type="ChEBI" id="CHEBI:15378"/>
        <dbReference type="ChEBI" id="CHEBI:30013"/>
        <dbReference type="ChEBI" id="CHEBI:30616"/>
        <dbReference type="ChEBI" id="CHEBI:61977"/>
        <dbReference type="ChEBI" id="CHEBI:456216"/>
        <dbReference type="EC" id="2.7.11.22"/>
    </reaction>
</comment>
<keyword evidence="13 23" id="KW-0067">ATP-binding</keyword>
<keyword evidence="17" id="KW-0131">Cell cycle</keyword>
<evidence type="ECO:0000256" key="14">
    <source>
        <dbReference type="ARBA" id="ARBA00023069"/>
    </source>
</evidence>
<organism evidence="26">
    <name type="scientific">Panstrongylus lignarius</name>
    <dbReference type="NCBI Taxonomy" id="156445"/>
    <lineage>
        <taxon>Eukaryota</taxon>
        <taxon>Metazoa</taxon>
        <taxon>Ecdysozoa</taxon>
        <taxon>Arthropoda</taxon>
        <taxon>Hexapoda</taxon>
        <taxon>Insecta</taxon>
        <taxon>Pterygota</taxon>
        <taxon>Neoptera</taxon>
        <taxon>Paraneoptera</taxon>
        <taxon>Hemiptera</taxon>
        <taxon>Heteroptera</taxon>
        <taxon>Panheteroptera</taxon>
        <taxon>Cimicomorpha</taxon>
        <taxon>Reduviidae</taxon>
        <taxon>Triatominae</taxon>
        <taxon>Panstrongylus</taxon>
    </lineage>
</organism>
<dbReference type="InterPro" id="IPR008271">
    <property type="entry name" value="Ser/Thr_kinase_AS"/>
</dbReference>
<protein>
    <recommendedName>
        <fullName evidence="18">Cyclin-dependent kinase 20</fullName>
        <ecNumber evidence="5">2.7.11.22</ecNumber>
    </recommendedName>
    <alternativeName>
        <fullName evidence="19">Cell cycle-related kinase</fullName>
    </alternativeName>
    <alternativeName>
        <fullName evidence="20">Cell division protein kinase 20</fullName>
    </alternativeName>
</protein>
<evidence type="ECO:0000256" key="7">
    <source>
        <dbReference type="ARBA" id="ARBA00022490"/>
    </source>
</evidence>
<keyword evidence="10" id="KW-0808">Transferase</keyword>
<feature type="domain" description="Protein kinase" evidence="25">
    <location>
        <begin position="4"/>
        <end position="287"/>
    </location>
</feature>
<dbReference type="InterPro" id="IPR017441">
    <property type="entry name" value="Protein_kinase_ATP_BS"/>
</dbReference>
<dbReference type="Pfam" id="PF00069">
    <property type="entry name" value="Pkinase"/>
    <property type="match status" value="1"/>
</dbReference>
<dbReference type="EMBL" id="GFTR01005191">
    <property type="protein sequence ID" value="JAW11235.1"/>
    <property type="molecule type" value="Transcribed_RNA"/>
</dbReference>
<keyword evidence="16" id="KW-0966">Cell projection</keyword>
<dbReference type="FunFam" id="3.30.200.20:FF:000579">
    <property type="entry name" value="cyclin-dependent kinase 20"/>
    <property type="match status" value="1"/>
</dbReference>
<evidence type="ECO:0000256" key="16">
    <source>
        <dbReference type="ARBA" id="ARBA00023273"/>
    </source>
</evidence>
<keyword evidence="7" id="KW-0963">Cytoplasm</keyword>
<accession>A0A224XFJ1</accession>
<dbReference type="InterPro" id="IPR048002">
    <property type="entry name" value="CDK20-like_STKc"/>
</dbReference>
<dbReference type="EC" id="2.7.11.22" evidence="5"/>
<dbReference type="PANTHER" id="PTHR24056">
    <property type="entry name" value="CELL DIVISION PROTEIN KINASE"/>
    <property type="match status" value="1"/>
</dbReference>
<comment type="catalytic activity">
    <reaction evidence="22">
        <text>L-seryl-[protein] + ATP = O-phospho-L-seryl-[protein] + ADP + H(+)</text>
        <dbReference type="Rhea" id="RHEA:17989"/>
        <dbReference type="Rhea" id="RHEA-COMP:9863"/>
        <dbReference type="Rhea" id="RHEA-COMP:11604"/>
        <dbReference type="ChEBI" id="CHEBI:15378"/>
        <dbReference type="ChEBI" id="CHEBI:29999"/>
        <dbReference type="ChEBI" id="CHEBI:30616"/>
        <dbReference type="ChEBI" id="CHEBI:83421"/>
        <dbReference type="ChEBI" id="CHEBI:456216"/>
        <dbReference type="EC" id="2.7.11.22"/>
    </reaction>
</comment>
<feature type="binding site" evidence="23">
    <location>
        <position position="39"/>
    </location>
    <ligand>
        <name>ATP</name>
        <dbReference type="ChEBI" id="CHEBI:30616"/>
    </ligand>
</feature>
<evidence type="ECO:0000256" key="18">
    <source>
        <dbReference type="ARBA" id="ARBA00035711"/>
    </source>
</evidence>
<evidence type="ECO:0000256" key="15">
    <source>
        <dbReference type="ARBA" id="ARBA00023242"/>
    </source>
</evidence>
<keyword evidence="6" id="KW-0217">Developmental protein</keyword>
<evidence type="ECO:0000256" key="9">
    <source>
        <dbReference type="ARBA" id="ARBA00022618"/>
    </source>
</evidence>
<keyword evidence="15" id="KW-0539">Nucleus</keyword>
<keyword evidence="8 24" id="KW-0723">Serine/threonine-protein kinase</keyword>
<dbReference type="PROSITE" id="PS50011">
    <property type="entry name" value="PROTEIN_KINASE_DOM"/>
    <property type="match status" value="1"/>
</dbReference>
<evidence type="ECO:0000256" key="19">
    <source>
        <dbReference type="ARBA" id="ARBA00035720"/>
    </source>
</evidence>
<evidence type="ECO:0000256" key="8">
    <source>
        <dbReference type="ARBA" id="ARBA00022527"/>
    </source>
</evidence>
<sequence>MDKYTVLGRIGEGAHGYVLYGKRNRDSKEVALKKVLVKKLSEGIPIPILREIKTMQALESEYVMELLDFFPKGAGFVLVTDFMPSGLWEVIHDEENPPSEALTKSYMAMLLKGVSHLHENGIMHRDLKPANLLIGSDGILRIGDFGQARPMWKEKGKPYTQQVATRWYRAPELLYGTKKYTEAIDLWAVGCIFAELINKKPLFPGETDIDQLAVVIKSLGTPNEVNWPGHSSLPDYNKISFVHSKPIHWTVLVPGANPTSLDLVKSFVMYNSRKRLQANQALNHPYFTTAPLALCETKLPKPPHNHRSDLKARDYGNKAEQDYQALHFLLDTVL</sequence>
<dbReference type="PROSITE" id="PS00108">
    <property type="entry name" value="PROTEIN_KINASE_ST"/>
    <property type="match status" value="1"/>
</dbReference>
<dbReference type="PANTHER" id="PTHR24056:SF171">
    <property type="entry name" value="CYCLIN-DEPENDENT KINASE 20"/>
    <property type="match status" value="1"/>
</dbReference>
<evidence type="ECO:0000256" key="4">
    <source>
        <dbReference type="ARBA" id="ARBA00006485"/>
    </source>
</evidence>
<dbReference type="InterPro" id="IPR000719">
    <property type="entry name" value="Prot_kinase_dom"/>
</dbReference>
<keyword evidence="11 23" id="KW-0547">Nucleotide-binding</keyword>
<evidence type="ECO:0000256" key="2">
    <source>
        <dbReference type="ARBA" id="ARBA00004138"/>
    </source>
</evidence>
<evidence type="ECO:0000256" key="21">
    <source>
        <dbReference type="ARBA" id="ARBA00047811"/>
    </source>
</evidence>
<dbReference type="GO" id="GO:0005737">
    <property type="term" value="C:cytoplasm"/>
    <property type="evidence" value="ECO:0007669"/>
    <property type="project" value="UniProtKB-SubCell"/>
</dbReference>
<dbReference type="SMART" id="SM00220">
    <property type="entry name" value="S_TKc"/>
    <property type="match status" value="1"/>
</dbReference>
<evidence type="ECO:0000256" key="11">
    <source>
        <dbReference type="ARBA" id="ARBA00022741"/>
    </source>
</evidence>
<evidence type="ECO:0000256" key="5">
    <source>
        <dbReference type="ARBA" id="ARBA00012425"/>
    </source>
</evidence>
<dbReference type="GO" id="GO:0051301">
    <property type="term" value="P:cell division"/>
    <property type="evidence" value="ECO:0007669"/>
    <property type="project" value="UniProtKB-KW"/>
</dbReference>
<dbReference type="SUPFAM" id="SSF56112">
    <property type="entry name" value="Protein kinase-like (PK-like)"/>
    <property type="match status" value="1"/>
</dbReference>
<keyword evidence="9" id="KW-0132">Cell division</keyword>
<evidence type="ECO:0000256" key="10">
    <source>
        <dbReference type="ARBA" id="ARBA00022679"/>
    </source>
</evidence>
<evidence type="ECO:0000313" key="26">
    <source>
        <dbReference type="EMBL" id="JAW11235.1"/>
    </source>
</evidence>
<dbReference type="InterPro" id="IPR011009">
    <property type="entry name" value="Kinase-like_dom_sf"/>
</dbReference>
<keyword evidence="12 26" id="KW-0418">Kinase</keyword>
<dbReference type="Gene3D" id="3.30.200.20">
    <property type="entry name" value="Phosphorylase Kinase, domain 1"/>
    <property type="match status" value="1"/>
</dbReference>
<dbReference type="GO" id="GO:0004693">
    <property type="term" value="F:cyclin-dependent protein serine/threonine kinase activity"/>
    <property type="evidence" value="ECO:0007669"/>
    <property type="project" value="UniProtKB-EC"/>
</dbReference>